<dbReference type="Pfam" id="PF01522">
    <property type="entry name" value="Polysacc_deac_1"/>
    <property type="match status" value="1"/>
</dbReference>
<dbReference type="EMBL" id="VWOX01000002">
    <property type="protein sequence ID" value="KAA5546291.1"/>
    <property type="molecule type" value="Genomic_DNA"/>
</dbReference>
<dbReference type="RefSeq" id="WP_150075298.1">
    <property type="nucleotide sequence ID" value="NZ_VWOX01000002.1"/>
</dbReference>
<feature type="domain" description="NodB homology" evidence="1">
    <location>
        <begin position="28"/>
        <end position="172"/>
    </location>
</feature>
<accession>A0A5M6DFI8</accession>
<dbReference type="Gene3D" id="3.20.20.370">
    <property type="entry name" value="Glycoside hydrolase/deacetylase"/>
    <property type="match status" value="1"/>
</dbReference>
<proteinExistence type="predicted"/>
<dbReference type="PANTHER" id="PTHR47561">
    <property type="entry name" value="POLYSACCHARIDE DEACETYLASE FAMILY PROTEIN (AFU_ORTHOLOGUE AFUA_6G05030)"/>
    <property type="match status" value="1"/>
</dbReference>
<dbReference type="InterPro" id="IPR045235">
    <property type="entry name" value="PuuE_HpPgdA-like"/>
</dbReference>
<dbReference type="Pfam" id="PF11959">
    <property type="entry name" value="DUF3473"/>
    <property type="match status" value="1"/>
</dbReference>
<comment type="caution">
    <text evidence="2">The sequence shown here is derived from an EMBL/GenBank/DDBJ whole genome shotgun (WGS) entry which is preliminary data.</text>
</comment>
<gene>
    <name evidence="2" type="ORF">FYK55_05235</name>
</gene>
<sequence length="317" mass="35631">MSVSVPNAMTIDVEDYFQVSGFEKKIRRANWDQFESRVVASTERLLAVLDDANVRGTFFILGWVAQRHPSLVRRIAREGHEIASHGFWHQLVYSLTPEAFAKDLADSKEAIASACGVVPTAYRAPSFSITGKSLWALEILVQQGFKVDSSVFPIRGHDRYGMPNAKKEIHWIQTPAGRIREFPPSIARVRGVSVPVGGGYFRLLPWGMTSQAIRRIQAHGRPAMFYTHPWEVDPGQPRIRGIERRSRFRHYVGLKRTEGRLRRMLSTYPFDTMESVLRAVESRTTDANGASCDAAETLGENANLVASQNVAFKENEA</sequence>
<dbReference type="GO" id="GO:0005975">
    <property type="term" value="P:carbohydrate metabolic process"/>
    <property type="evidence" value="ECO:0007669"/>
    <property type="project" value="InterPro"/>
</dbReference>
<name>A0A5M6DFI8_9BACT</name>
<dbReference type="CDD" id="cd10941">
    <property type="entry name" value="CE4_PuuE_HpPgdA_like_2"/>
    <property type="match status" value="1"/>
</dbReference>
<dbReference type="GO" id="GO:0016810">
    <property type="term" value="F:hydrolase activity, acting on carbon-nitrogen (but not peptide) bonds"/>
    <property type="evidence" value="ECO:0007669"/>
    <property type="project" value="InterPro"/>
</dbReference>
<dbReference type="InterPro" id="IPR011330">
    <property type="entry name" value="Glyco_hydro/deAcase_b/a-brl"/>
</dbReference>
<dbReference type="InterPro" id="IPR022560">
    <property type="entry name" value="DUF3473"/>
</dbReference>
<dbReference type="AlphaFoldDB" id="A0A5M6DFI8"/>
<protein>
    <submittedName>
        <fullName evidence="2">DUF3473 domain-containing protein</fullName>
    </submittedName>
</protein>
<organism evidence="2 3">
    <name type="scientific">Roseiconus nitratireducens</name>
    <dbReference type="NCBI Taxonomy" id="2605748"/>
    <lineage>
        <taxon>Bacteria</taxon>
        <taxon>Pseudomonadati</taxon>
        <taxon>Planctomycetota</taxon>
        <taxon>Planctomycetia</taxon>
        <taxon>Pirellulales</taxon>
        <taxon>Pirellulaceae</taxon>
        <taxon>Roseiconus</taxon>
    </lineage>
</organism>
<dbReference type="InterPro" id="IPR014344">
    <property type="entry name" value="XrtA_polysacc_deacetyl"/>
</dbReference>
<reference evidence="2 3" key="1">
    <citation type="submission" date="2019-08" db="EMBL/GenBank/DDBJ databases">
        <authorList>
            <person name="Dhanesh K."/>
            <person name="Kumar G."/>
            <person name="Sasikala C."/>
            <person name="Venkata Ramana C."/>
        </authorList>
    </citation>
    <scope>NUCLEOTIDE SEQUENCE [LARGE SCALE GENOMIC DNA]</scope>
    <source>
        <strain evidence="2 3">JC645</strain>
    </source>
</reference>
<dbReference type="PROSITE" id="PS51677">
    <property type="entry name" value="NODB"/>
    <property type="match status" value="1"/>
</dbReference>
<dbReference type="NCBIfam" id="TIGR03006">
    <property type="entry name" value="pepcterm_polyde"/>
    <property type="match status" value="1"/>
</dbReference>
<dbReference type="PANTHER" id="PTHR47561:SF1">
    <property type="entry name" value="POLYSACCHARIDE DEACETYLASE FAMILY PROTEIN (AFU_ORTHOLOGUE AFUA_6G05030)"/>
    <property type="match status" value="1"/>
</dbReference>
<evidence type="ECO:0000259" key="1">
    <source>
        <dbReference type="PROSITE" id="PS51677"/>
    </source>
</evidence>
<dbReference type="InterPro" id="IPR002509">
    <property type="entry name" value="NODB_dom"/>
</dbReference>
<evidence type="ECO:0000313" key="2">
    <source>
        <dbReference type="EMBL" id="KAA5546291.1"/>
    </source>
</evidence>
<dbReference type="Proteomes" id="UP000324479">
    <property type="component" value="Unassembled WGS sequence"/>
</dbReference>
<dbReference type="SUPFAM" id="SSF88713">
    <property type="entry name" value="Glycoside hydrolase/deacetylase"/>
    <property type="match status" value="1"/>
</dbReference>
<evidence type="ECO:0000313" key="3">
    <source>
        <dbReference type="Proteomes" id="UP000324479"/>
    </source>
</evidence>
<keyword evidence="3" id="KW-1185">Reference proteome</keyword>